<proteinExistence type="predicted"/>
<evidence type="ECO:0000259" key="1">
    <source>
        <dbReference type="Pfam" id="PF02557"/>
    </source>
</evidence>
<dbReference type="InterPro" id="IPR003709">
    <property type="entry name" value="VanY-like_core_dom"/>
</dbReference>
<dbReference type="Gene3D" id="3.30.1380.10">
    <property type="match status" value="1"/>
</dbReference>
<gene>
    <name evidence="2" type="ORF">H9622_07990</name>
</gene>
<dbReference type="EMBL" id="JACSPM010000002">
    <property type="protein sequence ID" value="MBD8023526.1"/>
    <property type="molecule type" value="Genomic_DNA"/>
</dbReference>
<dbReference type="CDD" id="cd14846">
    <property type="entry name" value="Peptidase_M15_like"/>
    <property type="match status" value="1"/>
</dbReference>
<organism evidence="2 3">
    <name type="scientific">Microbacterium gallinarum</name>
    <dbReference type="NCBI Taxonomy" id="2762209"/>
    <lineage>
        <taxon>Bacteria</taxon>
        <taxon>Bacillati</taxon>
        <taxon>Actinomycetota</taxon>
        <taxon>Actinomycetes</taxon>
        <taxon>Micrococcales</taxon>
        <taxon>Microbacteriaceae</taxon>
        <taxon>Microbacterium</taxon>
    </lineage>
</organism>
<dbReference type="RefSeq" id="WP_191765863.1">
    <property type="nucleotide sequence ID" value="NZ_JACSPM010000002.1"/>
</dbReference>
<accession>A0ABR8X3W7</accession>
<feature type="domain" description="D-alanyl-D-alanine carboxypeptidase-like core" evidence="1">
    <location>
        <begin position="78"/>
        <end position="156"/>
    </location>
</feature>
<name>A0ABR8X3W7_9MICO</name>
<dbReference type="Proteomes" id="UP000602532">
    <property type="component" value="Unassembled WGS sequence"/>
</dbReference>
<evidence type="ECO:0000313" key="3">
    <source>
        <dbReference type="Proteomes" id="UP000602532"/>
    </source>
</evidence>
<dbReference type="Pfam" id="PF02557">
    <property type="entry name" value="VanY"/>
    <property type="match status" value="1"/>
</dbReference>
<comment type="caution">
    <text evidence="2">The sequence shown here is derived from an EMBL/GenBank/DDBJ whole genome shotgun (WGS) entry which is preliminary data.</text>
</comment>
<dbReference type="SUPFAM" id="SSF55166">
    <property type="entry name" value="Hedgehog/DD-peptidase"/>
    <property type="match status" value="1"/>
</dbReference>
<protein>
    <submittedName>
        <fullName evidence="2">M15 family metallopeptidase</fullName>
    </submittedName>
</protein>
<evidence type="ECO:0000313" key="2">
    <source>
        <dbReference type="EMBL" id="MBD8023526.1"/>
    </source>
</evidence>
<keyword evidence="3" id="KW-1185">Reference proteome</keyword>
<reference evidence="2 3" key="1">
    <citation type="submission" date="2020-08" db="EMBL/GenBank/DDBJ databases">
        <title>A Genomic Blueprint of the Chicken Gut Microbiome.</title>
        <authorList>
            <person name="Gilroy R."/>
            <person name="Ravi A."/>
            <person name="Getino M."/>
            <person name="Pursley I."/>
            <person name="Horton D.L."/>
            <person name="Alikhan N.-F."/>
            <person name="Baker D."/>
            <person name="Gharbi K."/>
            <person name="Hall N."/>
            <person name="Watson M."/>
            <person name="Adriaenssens E.M."/>
            <person name="Foster-Nyarko E."/>
            <person name="Jarju S."/>
            <person name="Secka A."/>
            <person name="Antonio M."/>
            <person name="Oren A."/>
            <person name="Chaudhuri R."/>
            <person name="La Ragione R.M."/>
            <person name="Hildebrand F."/>
            <person name="Pallen M.J."/>
        </authorList>
    </citation>
    <scope>NUCLEOTIDE SEQUENCE [LARGE SCALE GENOMIC DNA]</scope>
    <source>
        <strain evidence="2 3">Sa1CUA4</strain>
    </source>
</reference>
<dbReference type="InterPro" id="IPR009045">
    <property type="entry name" value="Zn_M74/Hedgehog-like"/>
</dbReference>
<sequence length="197" mass="20472">MSLPTASPVRPPARRGHASFVAIGAVAAVLLAAAAATAAYLWSPAQALSAPFVPSAAAGELAAPAAIDDDSLPAIAHLDPALRDAVRGAAAAAAADAVAFEITGGWRSREYQQWLLGDAITTYGSEEIARQFVATPDRSHHVTGHAVDVGPLDAQFWLIERGAEWGLCQIYANERWHFEVATDPGGECPALLPDAEG</sequence>